<dbReference type="HOGENOM" id="CLU_049279_2_0_1"/>
<gene>
    <name evidence="2" type="ORF">TCM_040847</name>
</gene>
<dbReference type="SUPFAM" id="SSF81383">
    <property type="entry name" value="F-box domain"/>
    <property type="match status" value="1"/>
</dbReference>
<dbReference type="InterPro" id="IPR001810">
    <property type="entry name" value="F-box_dom"/>
</dbReference>
<sequence>MSSKPEEDSYSDNFDRLPDALLLFIFNKLQDAKSLGNCLLVSKRFFSLTPFTDTIFVSIPTPHHLSKPWTAASYINTLRLLVHSLFLKPLKCFHHITAPKSATRSFDSSHHQPNAVLKNFKEIKSLHLELPSHGDDLGSDCGASFLKWKAEFGSNLETCIILGATSFERSNKFSSSSFCFQQKEQECMEQTLTDDELKLRVIWTISCLIAASTRHCWFKKILADHPIPILQRLLISDANKQGKLYMGTEKLVQLRNSMNSQKETLESSTLERTPVPELSMKLWYLPVLELPESGYVMRGATLVLIRPVAWTTERRNSDLTVGKLDLEGDGKAFSEAVREMIKVKKNYLMTMSSF</sequence>
<dbReference type="InParanoid" id="A0A061GTJ5"/>
<protein>
    <submittedName>
        <fullName evidence="2">F-box family protein, putative</fullName>
    </submittedName>
</protein>
<reference evidence="2 3" key="1">
    <citation type="journal article" date="2013" name="Genome Biol.">
        <title>The genome sequence of the most widely cultivated cacao type and its use to identify candidate genes regulating pod color.</title>
        <authorList>
            <person name="Motamayor J.C."/>
            <person name="Mockaitis K."/>
            <person name="Schmutz J."/>
            <person name="Haiminen N."/>
            <person name="Iii D.L."/>
            <person name="Cornejo O."/>
            <person name="Findley S.D."/>
            <person name="Zheng P."/>
            <person name="Utro F."/>
            <person name="Royaert S."/>
            <person name="Saski C."/>
            <person name="Jenkins J."/>
            <person name="Podicheti R."/>
            <person name="Zhao M."/>
            <person name="Scheffler B.E."/>
            <person name="Stack J.C."/>
            <person name="Feltus F.A."/>
            <person name="Mustiga G.M."/>
            <person name="Amores F."/>
            <person name="Phillips W."/>
            <person name="Marelli J.P."/>
            <person name="May G.D."/>
            <person name="Shapiro H."/>
            <person name="Ma J."/>
            <person name="Bustamante C.D."/>
            <person name="Schnell R.J."/>
            <person name="Main D."/>
            <person name="Gilbert D."/>
            <person name="Parida L."/>
            <person name="Kuhn D.N."/>
        </authorList>
    </citation>
    <scope>NUCLEOTIDE SEQUENCE [LARGE SCALE GENOMIC DNA]</scope>
    <source>
        <strain evidence="3">cv. Matina 1-6</strain>
    </source>
</reference>
<feature type="domain" description="F-box" evidence="1">
    <location>
        <begin position="14"/>
        <end position="49"/>
    </location>
</feature>
<dbReference type="OMA" id="MKLWYVP"/>
<dbReference type="InterPro" id="IPR036047">
    <property type="entry name" value="F-box-like_dom_sf"/>
</dbReference>
<dbReference type="EMBL" id="CM001887">
    <property type="protein sequence ID" value="EOY32826.1"/>
    <property type="molecule type" value="Genomic_DNA"/>
</dbReference>
<organism evidence="2 3">
    <name type="scientific">Theobroma cacao</name>
    <name type="common">Cacao</name>
    <name type="synonym">Cocoa</name>
    <dbReference type="NCBI Taxonomy" id="3641"/>
    <lineage>
        <taxon>Eukaryota</taxon>
        <taxon>Viridiplantae</taxon>
        <taxon>Streptophyta</taxon>
        <taxon>Embryophyta</taxon>
        <taxon>Tracheophyta</taxon>
        <taxon>Spermatophyta</taxon>
        <taxon>Magnoliopsida</taxon>
        <taxon>eudicotyledons</taxon>
        <taxon>Gunneridae</taxon>
        <taxon>Pentapetalae</taxon>
        <taxon>rosids</taxon>
        <taxon>malvids</taxon>
        <taxon>Malvales</taxon>
        <taxon>Malvaceae</taxon>
        <taxon>Byttnerioideae</taxon>
        <taxon>Theobroma</taxon>
    </lineage>
</organism>
<evidence type="ECO:0000313" key="3">
    <source>
        <dbReference type="Proteomes" id="UP000026915"/>
    </source>
</evidence>
<dbReference type="AlphaFoldDB" id="A0A061GTJ5"/>
<dbReference type="Gene3D" id="1.20.1280.50">
    <property type="match status" value="1"/>
</dbReference>
<proteinExistence type="predicted"/>
<dbReference type="InterPro" id="IPR044809">
    <property type="entry name" value="AUF1-like"/>
</dbReference>
<dbReference type="Proteomes" id="UP000026915">
    <property type="component" value="Chromosome 9"/>
</dbReference>
<dbReference type="eggNOG" id="ENOG502RWHY">
    <property type="taxonomic scope" value="Eukaryota"/>
</dbReference>
<dbReference type="Pfam" id="PF12937">
    <property type="entry name" value="F-box-like"/>
    <property type="match status" value="1"/>
</dbReference>
<name>A0A061GTJ5_THECC</name>
<evidence type="ECO:0000313" key="2">
    <source>
        <dbReference type="EMBL" id="EOY32826.1"/>
    </source>
</evidence>
<evidence type="ECO:0000259" key="1">
    <source>
        <dbReference type="Pfam" id="PF12937"/>
    </source>
</evidence>
<keyword evidence="3" id="KW-1185">Reference proteome</keyword>
<dbReference type="Gramene" id="EOY32826">
    <property type="protein sequence ID" value="EOY32826"/>
    <property type="gene ID" value="TCM_040847"/>
</dbReference>
<dbReference type="STRING" id="3641.A0A061GTJ5"/>
<accession>A0A061GTJ5</accession>
<dbReference type="PANTHER" id="PTHR31215">
    <property type="entry name" value="OS05G0510400 PROTEIN-RELATED"/>
    <property type="match status" value="1"/>
</dbReference>